<proteinExistence type="predicted"/>
<accession>A0A485ADH6</accession>
<evidence type="ECO:0000256" key="1">
    <source>
        <dbReference type="SAM" id="MobiDB-lite"/>
    </source>
</evidence>
<dbReference type="Proteomes" id="UP000401081">
    <property type="component" value="Unassembled WGS sequence"/>
</dbReference>
<dbReference type="EMBL" id="CAADJD010000010">
    <property type="protein sequence ID" value="VFS57803.1"/>
    <property type="molecule type" value="Genomic_DNA"/>
</dbReference>
<evidence type="ECO:0000313" key="3">
    <source>
        <dbReference type="Proteomes" id="UP000401081"/>
    </source>
</evidence>
<protein>
    <submittedName>
        <fullName evidence="2">Uncharacterized protein</fullName>
    </submittedName>
</protein>
<evidence type="ECO:0000313" key="2">
    <source>
        <dbReference type="EMBL" id="VFS57803.1"/>
    </source>
</evidence>
<feature type="region of interest" description="Disordered" evidence="1">
    <location>
        <begin position="36"/>
        <end position="61"/>
    </location>
</feature>
<sequence length="61" mass="6795">MLQEIEQGQRDILLDGIGEIGRPLVHNEIDCAVTKHRHPHERKAGRNKQHTGDKFANGSAA</sequence>
<gene>
    <name evidence="2" type="ORF">NCTC12993_00813</name>
</gene>
<keyword evidence="3" id="KW-1185">Reference proteome</keyword>
<feature type="compositionally biased region" description="Basic residues" evidence="1">
    <location>
        <begin position="36"/>
        <end position="49"/>
    </location>
</feature>
<dbReference type="AlphaFoldDB" id="A0A485ADH6"/>
<organism evidence="2 3">
    <name type="scientific">Kluyvera cryocrescens</name>
    <name type="common">Kluyvera citrophila</name>
    <dbReference type="NCBI Taxonomy" id="580"/>
    <lineage>
        <taxon>Bacteria</taxon>
        <taxon>Pseudomonadati</taxon>
        <taxon>Pseudomonadota</taxon>
        <taxon>Gammaproteobacteria</taxon>
        <taxon>Enterobacterales</taxon>
        <taxon>Enterobacteriaceae</taxon>
        <taxon>Kluyvera</taxon>
    </lineage>
</organism>
<reference evidence="2 3" key="1">
    <citation type="submission" date="2019-03" db="EMBL/GenBank/DDBJ databases">
        <authorList>
            <consortium name="Pathogen Informatics"/>
        </authorList>
    </citation>
    <scope>NUCLEOTIDE SEQUENCE [LARGE SCALE GENOMIC DNA]</scope>
    <source>
        <strain evidence="2 3">NCTC12993</strain>
    </source>
</reference>
<name>A0A485ADH6_KLUCR</name>